<reference evidence="1" key="1">
    <citation type="journal article" date="2013" name="J. Plant Res.">
        <title>Effect of fungi and light on seed germination of three Opuntia species from semiarid lands of central Mexico.</title>
        <authorList>
            <person name="Delgado-Sanchez P."/>
            <person name="Jimenez-Bremont J.F."/>
            <person name="Guerrero-Gonzalez Mde L."/>
            <person name="Flores J."/>
        </authorList>
    </citation>
    <scope>NUCLEOTIDE SEQUENCE</scope>
    <source>
        <tissue evidence="1">Cladode</tissue>
    </source>
</reference>
<organism evidence="1">
    <name type="scientific">Opuntia streptacantha</name>
    <name type="common">Prickly pear cactus</name>
    <name type="synonym">Opuntia cardona</name>
    <dbReference type="NCBI Taxonomy" id="393608"/>
    <lineage>
        <taxon>Eukaryota</taxon>
        <taxon>Viridiplantae</taxon>
        <taxon>Streptophyta</taxon>
        <taxon>Embryophyta</taxon>
        <taxon>Tracheophyta</taxon>
        <taxon>Spermatophyta</taxon>
        <taxon>Magnoliopsida</taxon>
        <taxon>eudicotyledons</taxon>
        <taxon>Gunneridae</taxon>
        <taxon>Pentapetalae</taxon>
        <taxon>Caryophyllales</taxon>
        <taxon>Cactineae</taxon>
        <taxon>Cactaceae</taxon>
        <taxon>Opuntioideae</taxon>
        <taxon>Opuntia</taxon>
    </lineage>
</organism>
<dbReference type="AlphaFoldDB" id="A0A7C8YK17"/>
<accession>A0A7C8YK17</accession>
<name>A0A7C8YK17_OPUST</name>
<sequence>MTDVRCWGLAKKRKNKSIGKDNVDCLIAFDALSDVFISTISQLHPTVLKVYILYLNTLDVIITPPKCKTSPVLIDIILKLYVCRFSVSASANFNMHHFLPVNQFSPFR</sequence>
<protein>
    <submittedName>
        <fullName evidence="1">Uncharacterized protein</fullName>
    </submittedName>
</protein>
<evidence type="ECO:0000313" key="1">
    <source>
        <dbReference type="EMBL" id="MBA4620057.1"/>
    </source>
</evidence>
<dbReference type="EMBL" id="GISG01028436">
    <property type="protein sequence ID" value="MBA4620057.1"/>
    <property type="molecule type" value="Transcribed_RNA"/>
</dbReference>
<reference evidence="1" key="2">
    <citation type="submission" date="2020-07" db="EMBL/GenBank/DDBJ databases">
        <authorList>
            <person name="Vera ALvarez R."/>
            <person name="Arias-Moreno D.M."/>
            <person name="Jimenez-Jacinto V."/>
            <person name="Jimenez-Bremont J.F."/>
            <person name="Swaminathan K."/>
            <person name="Moose S.P."/>
            <person name="Guerrero-Gonzalez M.L."/>
            <person name="Marino-Ramirez L."/>
            <person name="Landsman D."/>
            <person name="Rodriguez-Kessler M."/>
            <person name="Delgado-Sanchez P."/>
        </authorList>
    </citation>
    <scope>NUCLEOTIDE SEQUENCE</scope>
    <source>
        <tissue evidence="1">Cladode</tissue>
    </source>
</reference>
<proteinExistence type="predicted"/>